<evidence type="ECO:0000313" key="3">
    <source>
        <dbReference type="Proteomes" id="UP001314635"/>
    </source>
</evidence>
<dbReference type="EMBL" id="JAFCLK010000001">
    <property type="protein sequence ID" value="MBR1134162.1"/>
    <property type="molecule type" value="Genomic_DNA"/>
</dbReference>
<reference evidence="3" key="1">
    <citation type="journal article" date="2021" name="ISME J.">
        <title>Evolutionary origin and ecological implication of a unique nif island in free-living Bradyrhizobium lineages.</title>
        <authorList>
            <person name="Tao J."/>
        </authorList>
    </citation>
    <scope>NUCLEOTIDE SEQUENCE [LARGE SCALE GENOMIC DNA]</scope>
    <source>
        <strain evidence="3">SZCCT0094</strain>
    </source>
</reference>
<keyword evidence="1" id="KW-0472">Membrane</keyword>
<keyword evidence="1" id="KW-0812">Transmembrane</keyword>
<feature type="transmembrane region" description="Helical" evidence="1">
    <location>
        <begin position="104"/>
        <end position="121"/>
    </location>
</feature>
<feature type="transmembrane region" description="Helical" evidence="1">
    <location>
        <begin position="157"/>
        <end position="181"/>
    </location>
</feature>
<gene>
    <name evidence="2" type="ORF">JQ619_00110</name>
</gene>
<keyword evidence="3" id="KW-1185">Reference proteome</keyword>
<evidence type="ECO:0000256" key="1">
    <source>
        <dbReference type="SAM" id="Phobius"/>
    </source>
</evidence>
<dbReference type="Proteomes" id="UP001314635">
    <property type="component" value="Unassembled WGS sequence"/>
</dbReference>
<proteinExistence type="predicted"/>
<name>A0ABS5FYQ5_9BRAD</name>
<evidence type="ECO:0000313" key="2">
    <source>
        <dbReference type="EMBL" id="MBR1134162.1"/>
    </source>
</evidence>
<sequence length="186" mass="19810">MGKLFGRWLAAVQAYASADDPQSDIAAKVALVIVSNQPFYPLYLHAIAGAAAWPAWLTLLTTPFFAAVPVLARRNPFAGRALMVLAGTANTVFCVKLFGAQSGVELFLIPCALLGAMLFRPDERIRSLPLLALPFVCYLLIDSRLGEPVMRVAEASYVSLVSINAMSVAALTALIGLLAAARMATE</sequence>
<keyword evidence="1" id="KW-1133">Transmembrane helix</keyword>
<accession>A0ABS5FYQ5</accession>
<organism evidence="2 3">
    <name type="scientific">Bradyrhizobium denitrificans</name>
    <dbReference type="NCBI Taxonomy" id="2734912"/>
    <lineage>
        <taxon>Bacteria</taxon>
        <taxon>Pseudomonadati</taxon>
        <taxon>Pseudomonadota</taxon>
        <taxon>Alphaproteobacteria</taxon>
        <taxon>Hyphomicrobiales</taxon>
        <taxon>Nitrobacteraceae</taxon>
        <taxon>Bradyrhizobium</taxon>
    </lineage>
</organism>
<dbReference type="RefSeq" id="WP_172239565.1">
    <property type="nucleotide sequence ID" value="NZ_JABFDP010000023.1"/>
</dbReference>
<comment type="caution">
    <text evidence="2">The sequence shown here is derived from an EMBL/GenBank/DDBJ whole genome shotgun (WGS) entry which is preliminary data.</text>
</comment>
<protein>
    <submittedName>
        <fullName evidence="2">Uncharacterized protein</fullName>
    </submittedName>
</protein>
<feature type="transmembrane region" description="Helical" evidence="1">
    <location>
        <begin position="42"/>
        <end position="65"/>
    </location>
</feature>